<organism evidence="3 4">
    <name type="scientific">Candidatus Nealsonbacteria bacterium CG_4_10_14_0_8_um_filter_37_14</name>
    <dbReference type="NCBI Taxonomy" id="1974684"/>
    <lineage>
        <taxon>Bacteria</taxon>
        <taxon>Candidatus Nealsoniibacteriota</taxon>
    </lineage>
</organism>
<dbReference type="Proteomes" id="UP000230767">
    <property type="component" value="Unassembled WGS sequence"/>
</dbReference>
<dbReference type="PANTHER" id="PTHR10606:SF44">
    <property type="entry name" value="6-PHOSPHOFRUCTO 2-KINASE_FRUCTOSE 2,6-BISPHOSPHATASE LONG FORM"/>
    <property type="match status" value="1"/>
</dbReference>
<dbReference type="CDD" id="cd07067">
    <property type="entry name" value="HP_PGM_like"/>
    <property type="match status" value="1"/>
</dbReference>
<dbReference type="GO" id="GO:0005524">
    <property type="term" value="F:ATP binding"/>
    <property type="evidence" value="ECO:0007669"/>
    <property type="project" value="InterPro"/>
</dbReference>
<dbReference type="SMART" id="SM00855">
    <property type="entry name" value="PGAM"/>
    <property type="match status" value="1"/>
</dbReference>
<dbReference type="InterPro" id="IPR029033">
    <property type="entry name" value="His_PPase_superfam"/>
</dbReference>
<dbReference type="Pfam" id="PF00300">
    <property type="entry name" value="His_Phos_1"/>
    <property type="match status" value="1"/>
</dbReference>
<dbReference type="GO" id="GO:0003873">
    <property type="term" value="F:6-phosphofructo-2-kinase activity"/>
    <property type="evidence" value="ECO:0007669"/>
    <property type="project" value="TreeGrafter"/>
</dbReference>
<dbReference type="PANTHER" id="PTHR10606">
    <property type="entry name" value="6-PHOSPHOFRUCTO-2-KINASE/FRUCTOSE-2,6-BISPHOSPHATASE"/>
    <property type="match status" value="1"/>
</dbReference>
<dbReference type="Gene3D" id="3.40.50.1240">
    <property type="entry name" value="Phosphoglycerate mutase-like"/>
    <property type="match status" value="1"/>
</dbReference>
<evidence type="ECO:0000313" key="3">
    <source>
        <dbReference type="EMBL" id="PIY89698.1"/>
    </source>
</evidence>
<dbReference type="InterPro" id="IPR013078">
    <property type="entry name" value="His_Pase_superF_clade-1"/>
</dbReference>
<accession>A0A2M7R7W2</accession>
<dbReference type="AlphaFoldDB" id="A0A2M7R7W2"/>
<name>A0A2M7R7W2_9BACT</name>
<dbReference type="GO" id="GO:0005829">
    <property type="term" value="C:cytosol"/>
    <property type="evidence" value="ECO:0007669"/>
    <property type="project" value="TreeGrafter"/>
</dbReference>
<protein>
    <recommendedName>
        <fullName evidence="5">Histidine phosphatase family protein</fullName>
    </recommendedName>
</protein>
<evidence type="ECO:0000256" key="2">
    <source>
        <dbReference type="PIRSR" id="PIRSR613078-2"/>
    </source>
</evidence>
<gene>
    <name evidence="3" type="ORF">COY73_00145</name>
</gene>
<proteinExistence type="predicted"/>
<evidence type="ECO:0008006" key="5">
    <source>
        <dbReference type="Google" id="ProtNLM"/>
    </source>
</evidence>
<dbReference type="GO" id="GO:0006003">
    <property type="term" value="P:fructose 2,6-bisphosphate metabolic process"/>
    <property type="evidence" value="ECO:0007669"/>
    <property type="project" value="InterPro"/>
</dbReference>
<dbReference type="InterPro" id="IPR003094">
    <property type="entry name" value="6Pfruct_kin"/>
</dbReference>
<feature type="binding site" evidence="2">
    <location>
        <begin position="7"/>
        <end position="14"/>
    </location>
    <ligand>
        <name>substrate</name>
    </ligand>
</feature>
<dbReference type="EMBL" id="PFLW01000005">
    <property type="protein sequence ID" value="PIY89698.1"/>
    <property type="molecule type" value="Genomic_DNA"/>
</dbReference>
<sequence>MKIYLIRHAQTTTNLKGINFDDKKNVLLTKRGQKQARELAQKLIKIKIDKIFISEAKRSYQTILPLIKLKSIPFKIDTRLNEANFGIFSGLTFKAAEKKYPEIYNARLKDKWNYRIPKGESFKDVSERLESFLKNLKKESNKVGSVLTITHATVLKVFLVKFLKFPLKKADSTYFKNTSISFFEIKNKNIKAKTINDSTHLDNDTLKSKRIYRR</sequence>
<evidence type="ECO:0000313" key="4">
    <source>
        <dbReference type="Proteomes" id="UP000230767"/>
    </source>
</evidence>
<feature type="active site" description="Proton donor/acceptor" evidence="1">
    <location>
        <position position="82"/>
    </location>
</feature>
<feature type="active site" description="Tele-phosphohistidine intermediate" evidence="1">
    <location>
        <position position="8"/>
    </location>
</feature>
<reference evidence="4" key="1">
    <citation type="submission" date="2017-09" db="EMBL/GenBank/DDBJ databases">
        <title>Depth-based differentiation of microbial function through sediment-hosted aquifers and enrichment of novel symbionts in the deep terrestrial subsurface.</title>
        <authorList>
            <person name="Probst A.J."/>
            <person name="Ladd B."/>
            <person name="Jarett J.K."/>
            <person name="Geller-Mcgrath D.E."/>
            <person name="Sieber C.M.K."/>
            <person name="Emerson J.B."/>
            <person name="Anantharaman K."/>
            <person name="Thomas B.C."/>
            <person name="Malmstrom R."/>
            <person name="Stieglmeier M."/>
            <person name="Klingl A."/>
            <person name="Woyke T."/>
            <person name="Ryan C.M."/>
            <person name="Banfield J.F."/>
        </authorList>
    </citation>
    <scope>NUCLEOTIDE SEQUENCE [LARGE SCALE GENOMIC DNA]</scope>
</reference>
<comment type="caution">
    <text evidence="3">The sequence shown here is derived from an EMBL/GenBank/DDBJ whole genome shotgun (WGS) entry which is preliminary data.</text>
</comment>
<evidence type="ECO:0000256" key="1">
    <source>
        <dbReference type="PIRSR" id="PIRSR613078-1"/>
    </source>
</evidence>
<dbReference type="GO" id="GO:0004331">
    <property type="term" value="F:fructose-2,6-bisphosphate 2-phosphatase activity"/>
    <property type="evidence" value="ECO:0007669"/>
    <property type="project" value="TreeGrafter"/>
</dbReference>
<dbReference type="SUPFAM" id="SSF53254">
    <property type="entry name" value="Phosphoglycerate mutase-like"/>
    <property type="match status" value="1"/>
</dbReference>
<feature type="binding site" evidence="2">
    <location>
        <position position="58"/>
    </location>
    <ligand>
        <name>substrate</name>
    </ligand>
</feature>